<evidence type="ECO:0000313" key="4">
    <source>
        <dbReference type="Proteomes" id="UP001432039"/>
    </source>
</evidence>
<keyword evidence="2" id="KW-1133">Transmembrane helix</keyword>
<keyword evidence="2" id="KW-0472">Membrane</keyword>
<organism evidence="3 4">
    <name type="scientific">Streptomyces virginiae</name>
    <name type="common">Streptomyces cinnamonensis</name>
    <dbReference type="NCBI Taxonomy" id="1961"/>
    <lineage>
        <taxon>Bacteria</taxon>
        <taxon>Bacillati</taxon>
        <taxon>Actinomycetota</taxon>
        <taxon>Actinomycetes</taxon>
        <taxon>Kitasatosporales</taxon>
        <taxon>Streptomycetaceae</taxon>
        <taxon>Streptomyces</taxon>
    </lineage>
</organism>
<keyword evidence="4" id="KW-1185">Reference proteome</keyword>
<dbReference type="RefSeq" id="WP_328960522.1">
    <property type="nucleotide sequence ID" value="NZ_CP108090.1"/>
</dbReference>
<dbReference type="Proteomes" id="UP001432039">
    <property type="component" value="Chromosome"/>
</dbReference>
<protein>
    <submittedName>
        <fullName evidence="3">Uncharacterized protein</fullName>
    </submittedName>
</protein>
<evidence type="ECO:0000313" key="3">
    <source>
        <dbReference type="EMBL" id="WUQ10997.1"/>
    </source>
</evidence>
<name>A0ABZ1T5C0_STRVG</name>
<gene>
    <name evidence="3" type="ORF">OG517_05915</name>
</gene>
<proteinExistence type="predicted"/>
<feature type="transmembrane region" description="Helical" evidence="2">
    <location>
        <begin position="58"/>
        <end position="78"/>
    </location>
</feature>
<keyword evidence="2" id="KW-0812">Transmembrane</keyword>
<accession>A0ABZ1T5C0</accession>
<dbReference type="EMBL" id="CP108090">
    <property type="protein sequence ID" value="WUQ10997.1"/>
    <property type="molecule type" value="Genomic_DNA"/>
</dbReference>
<evidence type="ECO:0000256" key="1">
    <source>
        <dbReference type="SAM" id="MobiDB-lite"/>
    </source>
</evidence>
<sequence>MTADNNGSLADNGESVTPAVDSETTPARQPDKDQDLAPSVPSPARPSLLRRLLRNRTVRAAAAGVLAGGLLGAGVVAWRTDTLPLLGPAPCWDSLSDSTMSSLFSDRRTEVEEQMLQTDPHGQGLSYGQCRITSYKDDRARRQLTVRVHKLDGLHGSDGRQWPEEFLAAGMVALGEGLPGMASSSRAWLALPQSCTGRPAQFEGPVVVDVGMGPAGLDISSEYEREDRAALAHAAVDAANGVIRELGCSGVYRSPDLPKDVVAWRDTQPDAFCGIKGLALPAAYRESLSRARVSGAGGAARICEAAGRYPKAAVRMTTVVDPALAEVFSQDLLKGGSSFKGTNGYGSFNVSRAVYRARCQTGDVTFMVEQKDRFGEQDFTFVHDLLPAYVEAESSRIGCGQEKVTLPRG</sequence>
<reference evidence="3" key="1">
    <citation type="submission" date="2022-10" db="EMBL/GenBank/DDBJ databases">
        <title>The complete genomes of actinobacterial strains from the NBC collection.</title>
        <authorList>
            <person name="Joergensen T.S."/>
            <person name="Alvarez Arevalo M."/>
            <person name="Sterndorff E.B."/>
            <person name="Faurdal D."/>
            <person name="Vuksanovic O."/>
            <person name="Mourched A.-S."/>
            <person name="Charusanti P."/>
            <person name="Shaw S."/>
            <person name="Blin K."/>
            <person name="Weber T."/>
        </authorList>
    </citation>
    <scope>NUCLEOTIDE SEQUENCE</scope>
    <source>
        <strain evidence="3">NBC_00248</strain>
    </source>
</reference>
<feature type="region of interest" description="Disordered" evidence="1">
    <location>
        <begin position="1"/>
        <end position="44"/>
    </location>
</feature>
<evidence type="ECO:0000256" key="2">
    <source>
        <dbReference type="SAM" id="Phobius"/>
    </source>
</evidence>